<feature type="transmembrane region" description="Helical" evidence="1">
    <location>
        <begin position="126"/>
        <end position="148"/>
    </location>
</feature>
<keyword evidence="1" id="KW-1133">Transmembrane helix</keyword>
<evidence type="ECO:0000313" key="3">
    <source>
        <dbReference type="Proteomes" id="UP001320119"/>
    </source>
</evidence>
<evidence type="ECO:0000256" key="1">
    <source>
        <dbReference type="SAM" id="Phobius"/>
    </source>
</evidence>
<keyword evidence="3" id="KW-1185">Reference proteome</keyword>
<proteinExistence type="predicted"/>
<protein>
    <recommendedName>
        <fullName evidence="4">DUF2306 domain-containing protein</fullName>
    </recommendedName>
</protein>
<keyword evidence="1" id="KW-0472">Membrane</keyword>
<organism evidence="2 3">
    <name type="scientific">Marinagarivorans cellulosilyticus</name>
    <dbReference type="NCBI Taxonomy" id="2721545"/>
    <lineage>
        <taxon>Bacteria</taxon>
        <taxon>Pseudomonadati</taxon>
        <taxon>Pseudomonadota</taxon>
        <taxon>Gammaproteobacteria</taxon>
        <taxon>Cellvibrionales</taxon>
        <taxon>Cellvibrionaceae</taxon>
        <taxon>Marinagarivorans</taxon>
    </lineage>
</organism>
<dbReference type="AlphaFoldDB" id="A0AAN1WE94"/>
<feature type="transmembrane region" description="Helical" evidence="1">
    <location>
        <begin position="94"/>
        <end position="114"/>
    </location>
</feature>
<accession>A0AAN1WE94</accession>
<dbReference type="RefSeq" id="WP_236985504.1">
    <property type="nucleotide sequence ID" value="NZ_AP023086.1"/>
</dbReference>
<keyword evidence="1" id="KW-0812">Transmembrane</keyword>
<reference evidence="2 3" key="1">
    <citation type="journal article" date="2022" name="IScience">
        <title>An ultrasensitive nanofiber-based assay for enzymatic hydrolysis and deep-sea microbial degradation of cellulose.</title>
        <authorList>
            <person name="Tsudome M."/>
            <person name="Tachioka M."/>
            <person name="Miyazaki M."/>
            <person name="Uchimura K."/>
            <person name="Tsuda M."/>
            <person name="Takaki Y."/>
            <person name="Deguchi S."/>
        </authorList>
    </citation>
    <scope>NUCLEOTIDE SEQUENCE [LARGE SCALE GENOMIC DNA]</scope>
    <source>
        <strain evidence="2 3">GE09</strain>
    </source>
</reference>
<dbReference type="Pfam" id="PF10067">
    <property type="entry name" value="DUF2306"/>
    <property type="match status" value="1"/>
</dbReference>
<dbReference type="Proteomes" id="UP001320119">
    <property type="component" value="Chromosome"/>
</dbReference>
<feature type="transmembrane region" description="Helical" evidence="1">
    <location>
        <begin position="160"/>
        <end position="184"/>
    </location>
</feature>
<sequence length="216" mass="23865">MTTIVGSPSATSRQWLTPFLLLMLGSVSVIFGALQLYSLGQGLPPAPTPDQALHYFAMPWPVVTHIVCGTIFNLIAPFQFAGIIRRRYPLWHRWAGRVLILCAFGAGASSLWMNHFYPAFGGTMKYLGILAHNIVLLGSLILSVKAILRRDIARHRAWMMRAVAAMLSPATQRLLIIPWVGITGILNDTIIAAVIWGGLAVNLVVVEWFLRHKQNA</sequence>
<evidence type="ECO:0008006" key="4">
    <source>
        <dbReference type="Google" id="ProtNLM"/>
    </source>
</evidence>
<gene>
    <name evidence="2" type="ORF">MARGE09_P0192</name>
</gene>
<feature type="transmembrane region" description="Helical" evidence="1">
    <location>
        <begin position="60"/>
        <end position="82"/>
    </location>
</feature>
<dbReference type="KEGG" id="marq:MARGE09_P0192"/>
<name>A0AAN1WE94_9GAMM</name>
<dbReference type="InterPro" id="IPR018750">
    <property type="entry name" value="DUF2306_membrane"/>
</dbReference>
<evidence type="ECO:0000313" key="2">
    <source>
        <dbReference type="EMBL" id="BCD95993.1"/>
    </source>
</evidence>
<dbReference type="EMBL" id="AP023086">
    <property type="protein sequence ID" value="BCD95993.1"/>
    <property type="molecule type" value="Genomic_DNA"/>
</dbReference>
<feature type="transmembrane region" description="Helical" evidence="1">
    <location>
        <begin position="19"/>
        <end position="40"/>
    </location>
</feature>
<feature type="transmembrane region" description="Helical" evidence="1">
    <location>
        <begin position="190"/>
        <end position="210"/>
    </location>
</feature>